<dbReference type="InterPro" id="IPR036772">
    <property type="entry name" value="SRCR-like_dom_sf"/>
</dbReference>
<feature type="domain" description="SRCR" evidence="12">
    <location>
        <begin position="391"/>
        <end position="491"/>
    </location>
</feature>
<reference evidence="13 14" key="1">
    <citation type="submission" date="2019-09" db="EMBL/GenBank/DDBJ databases">
        <title>Bird 10,000 Genomes (B10K) Project - Family phase.</title>
        <authorList>
            <person name="Zhang G."/>
        </authorList>
    </citation>
    <scope>NUCLEOTIDE SEQUENCE [LARGE SCALE GENOMIC DNA]</scope>
    <source>
        <strain evidence="13">B10K-DU-029-52</strain>
    </source>
</reference>
<dbReference type="Pfam" id="PF01391">
    <property type="entry name" value="Collagen"/>
    <property type="match status" value="1"/>
</dbReference>
<dbReference type="GO" id="GO:0034755">
    <property type="term" value="P:iron ion transmembrane transport"/>
    <property type="evidence" value="ECO:0007669"/>
    <property type="project" value="InterPro"/>
</dbReference>
<name>A0A7K6D4W4_9PASS</name>
<evidence type="ECO:0000259" key="12">
    <source>
        <dbReference type="PROSITE" id="PS50287"/>
    </source>
</evidence>
<evidence type="ECO:0000256" key="11">
    <source>
        <dbReference type="SAM" id="Phobius"/>
    </source>
</evidence>
<evidence type="ECO:0000256" key="10">
    <source>
        <dbReference type="SAM" id="MobiDB-lite"/>
    </source>
</evidence>
<keyword evidence="8" id="KW-0325">Glycoprotein</keyword>
<dbReference type="SUPFAM" id="SSF56487">
    <property type="entry name" value="SRCR-like"/>
    <property type="match status" value="1"/>
</dbReference>
<dbReference type="SMART" id="SM00202">
    <property type="entry name" value="SR"/>
    <property type="match status" value="1"/>
</dbReference>
<dbReference type="PROSITE" id="PS00420">
    <property type="entry name" value="SRCR_1"/>
    <property type="match status" value="1"/>
</dbReference>
<comment type="subcellular location">
    <subcellularLocation>
        <location evidence="1">Membrane</location>
        <topology evidence="1">Single-pass type II membrane protein</topology>
    </subcellularLocation>
</comment>
<dbReference type="OrthoDB" id="536948at2759"/>
<dbReference type="GO" id="GO:0070287">
    <property type="term" value="F:ferritin receptor activity"/>
    <property type="evidence" value="ECO:0007669"/>
    <property type="project" value="InterPro"/>
</dbReference>
<feature type="disulfide bond" evidence="9">
    <location>
        <begin position="429"/>
        <end position="490"/>
    </location>
</feature>
<gene>
    <name evidence="13" type="primary">Scara5</name>
    <name evidence="13" type="ORF">ORISOL_R08742</name>
</gene>
<feature type="compositionally biased region" description="Basic and acidic residues" evidence="10">
    <location>
        <begin position="363"/>
        <end position="390"/>
    </location>
</feature>
<dbReference type="HAMAP" id="MF_03070">
    <property type="entry name" value="SCARA5"/>
    <property type="match status" value="1"/>
</dbReference>
<keyword evidence="7" id="KW-0675">Receptor</keyword>
<keyword evidence="4 11" id="KW-1133">Transmembrane helix</keyword>
<feature type="non-terminal residue" evidence="13">
    <location>
        <position position="1"/>
    </location>
</feature>
<evidence type="ECO:0000313" key="13">
    <source>
        <dbReference type="EMBL" id="NWV21098.1"/>
    </source>
</evidence>
<evidence type="ECO:0000256" key="4">
    <source>
        <dbReference type="ARBA" id="ARBA00022989"/>
    </source>
</evidence>
<accession>A0A7K6D4W4</accession>
<feature type="disulfide bond" evidence="9">
    <location>
        <begin position="460"/>
        <end position="470"/>
    </location>
</feature>
<dbReference type="FunFam" id="3.10.250.10:FF:000011">
    <property type="entry name" value="Scavenger receptor class A member 5"/>
    <property type="match status" value="1"/>
</dbReference>
<evidence type="ECO:0000256" key="9">
    <source>
        <dbReference type="PROSITE-ProRule" id="PRU00196"/>
    </source>
</evidence>
<dbReference type="PRINTS" id="PR00258">
    <property type="entry name" value="SPERACTRCPTR"/>
</dbReference>
<dbReference type="Pfam" id="PF00530">
    <property type="entry name" value="SRCR"/>
    <property type="match status" value="1"/>
</dbReference>
<sequence>MESKAMYLHTFSERENGSVLEEPFEGRSLSKLNLCEDDPGRRTKASGCCGRMGSVAALKYSVAGLYLLVLLILVGVFILAVSRPQPSPEELKALLGKVHRLNETFRELQLQLPLPKGDLLEHLWRLQDLLQNHSDSLLLLTASLRHLELLLGSLQSQTSQTERSVSRLWDSLLQQSDAAQLEISRLSVEGNSTRLLLEHHQQLLGHLGGRLEALGEQVAALGGAVDSMNRSFSYDVHMQHSRLRDLQGLLGNTSMDTRRLRAEHAAMEQQLRLELALLGNVTEELRLKDWERSVALRNISIIRGPPGPKGDRGTEGMEGEPGLPGLPGLRGLPGERGPPGPRGLKGDPGELGPRGPSGMRGFKGTDADSARRPRDGGQRGHGRDTPEEGMVRLVNGSGSHEGRVEIFHERRWGSVCDDGWDGKDGDVVCRMLGFRAAADVFRMARFGQGTGKIWMDDVSCTGSEDSLELCSFSGWGRTNCGHAEDAGVRCLTP</sequence>
<dbReference type="InterPro" id="IPR034726">
    <property type="entry name" value="SCARA5"/>
</dbReference>
<evidence type="ECO:0000256" key="2">
    <source>
        <dbReference type="ARBA" id="ARBA00022692"/>
    </source>
</evidence>
<dbReference type="GO" id="GO:0031638">
    <property type="term" value="P:zymogen activation"/>
    <property type="evidence" value="ECO:0007669"/>
    <property type="project" value="TreeGrafter"/>
</dbReference>
<feature type="transmembrane region" description="Helical" evidence="11">
    <location>
        <begin position="60"/>
        <end position="81"/>
    </location>
</feature>
<keyword evidence="2 11" id="KW-0812">Transmembrane</keyword>
<dbReference type="PANTHER" id="PTHR48071">
    <property type="entry name" value="SRCR DOMAIN-CONTAINING PROTEIN"/>
    <property type="match status" value="1"/>
</dbReference>
<keyword evidence="6 9" id="KW-1015">Disulfide bond</keyword>
<organism evidence="13 14">
    <name type="scientific">Origma solitaria</name>
    <dbReference type="NCBI Taxonomy" id="720586"/>
    <lineage>
        <taxon>Eukaryota</taxon>
        <taxon>Metazoa</taxon>
        <taxon>Chordata</taxon>
        <taxon>Craniata</taxon>
        <taxon>Vertebrata</taxon>
        <taxon>Euteleostomi</taxon>
        <taxon>Archelosauria</taxon>
        <taxon>Archosauria</taxon>
        <taxon>Dinosauria</taxon>
        <taxon>Saurischia</taxon>
        <taxon>Theropoda</taxon>
        <taxon>Coelurosauria</taxon>
        <taxon>Aves</taxon>
        <taxon>Neognathae</taxon>
        <taxon>Neoaves</taxon>
        <taxon>Telluraves</taxon>
        <taxon>Australaves</taxon>
        <taxon>Passeriformes</taxon>
        <taxon>Meliphagoidea</taxon>
        <taxon>Acanthizidae</taxon>
        <taxon>Origma</taxon>
    </lineage>
</organism>
<proteinExistence type="inferred from homology"/>
<dbReference type="EMBL" id="VZRL01002499">
    <property type="protein sequence ID" value="NWV21098.1"/>
    <property type="molecule type" value="Genomic_DNA"/>
</dbReference>
<evidence type="ECO:0000256" key="3">
    <source>
        <dbReference type="ARBA" id="ARBA00022968"/>
    </source>
</evidence>
<keyword evidence="5 11" id="KW-0472">Membrane</keyword>
<feature type="compositionally biased region" description="Low complexity" evidence="10">
    <location>
        <begin position="320"/>
        <end position="332"/>
    </location>
</feature>
<dbReference type="AlphaFoldDB" id="A0A7K6D4W4"/>
<evidence type="ECO:0000256" key="7">
    <source>
        <dbReference type="ARBA" id="ARBA00023170"/>
    </source>
</evidence>
<dbReference type="InterPro" id="IPR001190">
    <property type="entry name" value="SRCR"/>
</dbReference>
<dbReference type="Proteomes" id="UP000571324">
    <property type="component" value="Unassembled WGS sequence"/>
</dbReference>
<feature type="non-terminal residue" evidence="13">
    <location>
        <position position="493"/>
    </location>
</feature>
<dbReference type="GO" id="GO:0004252">
    <property type="term" value="F:serine-type endopeptidase activity"/>
    <property type="evidence" value="ECO:0007669"/>
    <property type="project" value="TreeGrafter"/>
</dbReference>
<comment type="caution">
    <text evidence="13">The sequence shown here is derived from an EMBL/GenBank/DDBJ whole genome shotgun (WGS) entry which is preliminary data.</text>
</comment>
<dbReference type="Gene3D" id="3.10.250.10">
    <property type="entry name" value="SRCR-like domain"/>
    <property type="match status" value="1"/>
</dbReference>
<dbReference type="GO" id="GO:0005886">
    <property type="term" value="C:plasma membrane"/>
    <property type="evidence" value="ECO:0007669"/>
    <property type="project" value="InterPro"/>
</dbReference>
<evidence type="ECO:0000313" key="14">
    <source>
        <dbReference type="Proteomes" id="UP000571324"/>
    </source>
</evidence>
<dbReference type="PROSITE" id="PS50287">
    <property type="entry name" value="SRCR_2"/>
    <property type="match status" value="1"/>
</dbReference>
<evidence type="ECO:0000256" key="6">
    <source>
        <dbReference type="ARBA" id="ARBA00023157"/>
    </source>
</evidence>
<feature type="disulfide bond" evidence="9">
    <location>
        <begin position="416"/>
        <end position="480"/>
    </location>
</feature>
<keyword evidence="14" id="KW-1185">Reference proteome</keyword>
<evidence type="ECO:0000256" key="5">
    <source>
        <dbReference type="ARBA" id="ARBA00023136"/>
    </source>
</evidence>
<evidence type="ECO:0000256" key="1">
    <source>
        <dbReference type="ARBA" id="ARBA00004606"/>
    </source>
</evidence>
<dbReference type="InterPro" id="IPR008160">
    <property type="entry name" value="Collagen"/>
</dbReference>
<evidence type="ECO:0000256" key="8">
    <source>
        <dbReference type="ARBA" id="ARBA00023180"/>
    </source>
</evidence>
<protein>
    <submittedName>
        <fullName evidence="13">SCAR5 protein</fullName>
    </submittedName>
</protein>
<keyword evidence="3" id="KW-0735">Signal-anchor</keyword>
<feature type="region of interest" description="Disordered" evidence="10">
    <location>
        <begin position="301"/>
        <end position="392"/>
    </location>
</feature>
<dbReference type="PANTHER" id="PTHR48071:SF24">
    <property type="entry name" value="DELETED IN MALIGNANT BRAIN TUMORS 1 PROTEIN-LIKE"/>
    <property type="match status" value="1"/>
</dbReference>